<dbReference type="Pfam" id="PF00440">
    <property type="entry name" value="TetR_N"/>
    <property type="match status" value="1"/>
</dbReference>
<dbReference type="InterPro" id="IPR050109">
    <property type="entry name" value="HTH-type_TetR-like_transc_reg"/>
</dbReference>
<keyword evidence="2 4" id="KW-0238">DNA-binding</keyword>
<dbReference type="InterPro" id="IPR025996">
    <property type="entry name" value="MT1864/Rv1816-like_C"/>
</dbReference>
<evidence type="ECO:0000313" key="6">
    <source>
        <dbReference type="EMBL" id="BFP46632.1"/>
    </source>
</evidence>
<dbReference type="SUPFAM" id="SSF48498">
    <property type="entry name" value="Tetracyclin repressor-like, C-terminal domain"/>
    <property type="match status" value="1"/>
</dbReference>
<dbReference type="PROSITE" id="PS50977">
    <property type="entry name" value="HTH_TETR_2"/>
    <property type="match status" value="1"/>
</dbReference>
<evidence type="ECO:0000256" key="2">
    <source>
        <dbReference type="ARBA" id="ARBA00023125"/>
    </source>
</evidence>
<dbReference type="InterPro" id="IPR036271">
    <property type="entry name" value="Tet_transcr_reg_TetR-rel_C_sf"/>
</dbReference>
<evidence type="ECO:0000256" key="3">
    <source>
        <dbReference type="ARBA" id="ARBA00023163"/>
    </source>
</evidence>
<reference evidence="6" key="1">
    <citation type="submission" date="2024-07" db="EMBL/GenBank/DDBJ databases">
        <title>Complete genome sequences of cellulolytic bacteria, Kitasatospora sp. CMC57 and Streptomyces sp. CMC78, isolated from Japanese agricultural soil.</title>
        <authorList>
            <person name="Hashimoto T."/>
            <person name="Ito M."/>
            <person name="Iwamoto M."/>
            <person name="Fukahori D."/>
            <person name="Shoda T."/>
            <person name="Sakoda M."/>
            <person name="Morohoshi T."/>
            <person name="Mitsuboshi M."/>
            <person name="Nishizawa T."/>
        </authorList>
    </citation>
    <scope>NUCLEOTIDE SEQUENCE</scope>
    <source>
        <strain evidence="6">CMC57</strain>
    </source>
</reference>
<evidence type="ECO:0000256" key="4">
    <source>
        <dbReference type="PROSITE-ProRule" id="PRU00335"/>
    </source>
</evidence>
<dbReference type="AlphaFoldDB" id="A0AB33JUA7"/>
<dbReference type="InterPro" id="IPR009057">
    <property type="entry name" value="Homeodomain-like_sf"/>
</dbReference>
<dbReference type="RefSeq" id="WP_407989030.1">
    <property type="nucleotide sequence ID" value="NZ_AP035881.2"/>
</dbReference>
<protein>
    <submittedName>
        <fullName evidence="6">TetR/AcrR family transcriptional regulator</fullName>
    </submittedName>
</protein>
<dbReference type="Gene3D" id="1.10.10.60">
    <property type="entry name" value="Homeodomain-like"/>
    <property type="match status" value="1"/>
</dbReference>
<dbReference type="Gene3D" id="1.10.357.10">
    <property type="entry name" value="Tetracycline Repressor, domain 2"/>
    <property type="match status" value="1"/>
</dbReference>
<accession>A0AB33JUA7</accession>
<dbReference type="GO" id="GO:0000976">
    <property type="term" value="F:transcription cis-regulatory region binding"/>
    <property type="evidence" value="ECO:0007669"/>
    <property type="project" value="TreeGrafter"/>
</dbReference>
<evidence type="ECO:0000256" key="1">
    <source>
        <dbReference type="ARBA" id="ARBA00023015"/>
    </source>
</evidence>
<dbReference type="EMBL" id="AP035881">
    <property type="protein sequence ID" value="BFP46632.1"/>
    <property type="molecule type" value="Genomic_DNA"/>
</dbReference>
<feature type="domain" description="HTH tetR-type" evidence="5">
    <location>
        <begin position="5"/>
        <end position="65"/>
    </location>
</feature>
<organism evidence="6">
    <name type="scientific">Kitasatospora sp. CMC57</name>
    <dbReference type="NCBI Taxonomy" id="3231513"/>
    <lineage>
        <taxon>Bacteria</taxon>
        <taxon>Bacillati</taxon>
        <taxon>Actinomycetota</taxon>
        <taxon>Actinomycetes</taxon>
        <taxon>Kitasatosporales</taxon>
        <taxon>Streptomycetaceae</taxon>
        <taxon>Kitasatospora</taxon>
    </lineage>
</organism>
<keyword evidence="1" id="KW-0805">Transcription regulation</keyword>
<gene>
    <name evidence="6" type="ORF">KCMC57_30000</name>
</gene>
<feature type="DNA-binding region" description="H-T-H motif" evidence="4">
    <location>
        <begin position="28"/>
        <end position="47"/>
    </location>
</feature>
<dbReference type="SUPFAM" id="SSF46689">
    <property type="entry name" value="Homeodomain-like"/>
    <property type="match status" value="1"/>
</dbReference>
<dbReference type="PANTHER" id="PTHR30055:SF151">
    <property type="entry name" value="TRANSCRIPTIONAL REGULATORY PROTEIN"/>
    <property type="match status" value="1"/>
</dbReference>
<dbReference type="GO" id="GO:0003700">
    <property type="term" value="F:DNA-binding transcription factor activity"/>
    <property type="evidence" value="ECO:0007669"/>
    <property type="project" value="TreeGrafter"/>
</dbReference>
<dbReference type="InterPro" id="IPR001647">
    <property type="entry name" value="HTH_TetR"/>
</dbReference>
<keyword evidence="3" id="KW-0804">Transcription</keyword>
<name>A0AB33JUA7_9ACTN</name>
<evidence type="ECO:0000259" key="5">
    <source>
        <dbReference type="PROSITE" id="PS50977"/>
    </source>
</evidence>
<sequence length="196" mass="20533">MPRAGLTPAAVVDHALELIDAHGPESLTLAAVAARAGVATPSLYKHVPGGLPELRRLIAVRVTEELAERLAASVVGLGSPQGPSRDEAMTALLNAYLDYAEQHPRRYAALPQAPDQDPERTRAADQLVGVIIAVLNGYGLTGDESVHAARTVRSTAHGFASLSAGGAFQLAANLTVTRERLIRVVVEGLRAWPGTG</sequence>
<dbReference type="PANTHER" id="PTHR30055">
    <property type="entry name" value="HTH-TYPE TRANSCRIPTIONAL REGULATOR RUTR"/>
    <property type="match status" value="1"/>
</dbReference>
<proteinExistence type="predicted"/>
<dbReference type="Pfam" id="PF13305">
    <property type="entry name" value="TetR_C_33"/>
    <property type="match status" value="1"/>
</dbReference>